<feature type="compositionally biased region" description="Polar residues" evidence="7">
    <location>
        <begin position="105"/>
        <end position="114"/>
    </location>
</feature>
<keyword evidence="6" id="KW-0539">Nucleus</keyword>
<dbReference type="GO" id="GO:0008270">
    <property type="term" value="F:zinc ion binding"/>
    <property type="evidence" value="ECO:0007669"/>
    <property type="project" value="InterPro"/>
</dbReference>
<keyword evidence="10" id="KW-1185">Reference proteome</keyword>
<dbReference type="InterPro" id="IPR052360">
    <property type="entry name" value="Transcr_Regulatory_Proteins"/>
</dbReference>
<keyword evidence="4" id="KW-0238">DNA-binding</keyword>
<evidence type="ECO:0000313" key="9">
    <source>
        <dbReference type="EMBL" id="KAB8339148.1"/>
    </source>
</evidence>
<comment type="caution">
    <text evidence="9">The sequence shown here is derived from an EMBL/GenBank/DDBJ whole genome shotgun (WGS) entry which is preliminary data.</text>
</comment>
<dbReference type="PANTHER" id="PTHR36206:SF13">
    <property type="entry name" value="TRANSCRIPTIONAL REGULATORY PROTEIN MOC3"/>
    <property type="match status" value="1"/>
</dbReference>
<dbReference type="CDD" id="cd00067">
    <property type="entry name" value="GAL4"/>
    <property type="match status" value="1"/>
</dbReference>
<feature type="domain" description="Zn(2)-C6 fungal-type" evidence="8">
    <location>
        <begin position="19"/>
        <end position="49"/>
    </location>
</feature>
<dbReference type="InterPro" id="IPR001138">
    <property type="entry name" value="Zn2Cys6_DnaBD"/>
</dbReference>
<organism evidence="9 10">
    <name type="scientific">Carpinus fangiana</name>
    <dbReference type="NCBI Taxonomy" id="176857"/>
    <lineage>
        <taxon>Eukaryota</taxon>
        <taxon>Viridiplantae</taxon>
        <taxon>Streptophyta</taxon>
        <taxon>Embryophyta</taxon>
        <taxon>Tracheophyta</taxon>
        <taxon>Spermatophyta</taxon>
        <taxon>Magnoliopsida</taxon>
        <taxon>eudicotyledons</taxon>
        <taxon>Gunneridae</taxon>
        <taxon>Pentapetalae</taxon>
        <taxon>rosids</taxon>
        <taxon>fabids</taxon>
        <taxon>Fagales</taxon>
        <taxon>Betulaceae</taxon>
        <taxon>Carpinus</taxon>
    </lineage>
</organism>
<evidence type="ECO:0000256" key="5">
    <source>
        <dbReference type="ARBA" id="ARBA00023163"/>
    </source>
</evidence>
<dbReference type="SMART" id="SM00066">
    <property type="entry name" value="GAL4"/>
    <property type="match status" value="1"/>
</dbReference>
<dbReference type="AlphaFoldDB" id="A0A5N6KRJ9"/>
<dbReference type="GO" id="GO:0000981">
    <property type="term" value="F:DNA-binding transcription factor activity, RNA polymerase II-specific"/>
    <property type="evidence" value="ECO:0007669"/>
    <property type="project" value="InterPro"/>
</dbReference>
<protein>
    <recommendedName>
        <fullName evidence="8">Zn(2)-C6 fungal-type domain-containing protein</fullName>
    </recommendedName>
</protein>
<dbReference type="GO" id="GO:0003677">
    <property type="term" value="F:DNA binding"/>
    <property type="evidence" value="ECO:0007669"/>
    <property type="project" value="UniProtKB-KW"/>
</dbReference>
<sequence>MERPKKAKPPNDKKRVRTGCLTCRKRRIKCDERLPACVRCSKGRRECVYDPHSKPESPSPTLTLRALSNYNSLPEPWKSTVLQKYSSNLNQGSAQAKKRKADSKPAQSDWDNNTEQFLDPALVGKRPRHMASAVAPHLQHDVSRDAGQGDGENHAASSEEPITPETIQEIKDLYAHEYARGIDDFFETKWYSKYGMQHLLGDDRIKDMFAGMVELFRNTTDSSFEVMHQLPSTEARTVWELMLMARKAATNPGVAPAEREELQPVVARLAIFEHLVTAQQIEDGQENRDILYSIAVARHLGGKAADFPHVQPDTPIFGLNTTDKNRLLVAKKFLEDEAATEGTDQVVQRICGMAVRNLTALLGAGGASTTRRVPRLLPRDNDVDEAIGIALRRIHLRILAGVLEALVPAEVDLKVVLVGQGVVNGGGLGHGGQDLLAHLVHGVLHAGALLDGKRLERDPPRRLPRRVELARVGRGLHLGQPREHAPRPPALDLGAQDAVLRLRQHRVCVRRVVAVEGAARRLEHQQAGDAAAQRNALAARRNGVDGARVRPVAVEGVRVRRPADLHARPAVLRDVDARDGEVCVAVEEVLRQARRVELDRQHRRLLGQDVGCLLLRVGRHDDAVVCGRVGGLDVALEHRLDCELGDRVRGGLAGRPLRWALCWFAGVTVQYDASQWQVGGVDAGHTAGLQVEITDTRERKA</sequence>
<dbReference type="EMBL" id="VIBQ01000010">
    <property type="protein sequence ID" value="KAB8339148.1"/>
    <property type="molecule type" value="Genomic_DNA"/>
</dbReference>
<gene>
    <name evidence="9" type="ORF">FH972_022084</name>
</gene>
<evidence type="ECO:0000256" key="1">
    <source>
        <dbReference type="ARBA" id="ARBA00022723"/>
    </source>
</evidence>
<dbReference type="PANTHER" id="PTHR36206">
    <property type="entry name" value="ASPERCRYPTIN BIOSYNTHESIS CLUSTER-SPECIFIC TRANSCRIPTION REGULATOR ATNN-RELATED"/>
    <property type="match status" value="1"/>
</dbReference>
<dbReference type="Gene3D" id="4.10.240.10">
    <property type="entry name" value="Zn(2)-C6 fungal-type DNA-binding domain"/>
    <property type="match status" value="1"/>
</dbReference>
<feature type="region of interest" description="Disordered" evidence="7">
    <location>
        <begin position="90"/>
        <end position="114"/>
    </location>
</feature>
<feature type="region of interest" description="Disordered" evidence="7">
    <location>
        <begin position="128"/>
        <end position="164"/>
    </location>
</feature>
<dbReference type="Proteomes" id="UP000327013">
    <property type="component" value="Unassembled WGS sequence"/>
</dbReference>
<dbReference type="Pfam" id="PF00172">
    <property type="entry name" value="Zn_clus"/>
    <property type="match status" value="1"/>
</dbReference>
<dbReference type="PROSITE" id="PS50048">
    <property type="entry name" value="ZN2_CY6_FUNGAL_2"/>
    <property type="match status" value="1"/>
</dbReference>
<dbReference type="SUPFAM" id="SSF57701">
    <property type="entry name" value="Zn2/Cys6 DNA-binding domain"/>
    <property type="match status" value="1"/>
</dbReference>
<keyword evidence="3" id="KW-0805">Transcription regulation</keyword>
<evidence type="ECO:0000259" key="8">
    <source>
        <dbReference type="PROSITE" id="PS50048"/>
    </source>
</evidence>
<evidence type="ECO:0000313" key="10">
    <source>
        <dbReference type="Proteomes" id="UP000327013"/>
    </source>
</evidence>
<dbReference type="InterPro" id="IPR036864">
    <property type="entry name" value="Zn2-C6_fun-type_DNA-bd_sf"/>
</dbReference>
<dbReference type="OrthoDB" id="5375558at2759"/>
<evidence type="ECO:0000256" key="6">
    <source>
        <dbReference type="ARBA" id="ARBA00023242"/>
    </source>
</evidence>
<keyword evidence="1" id="KW-0479">Metal-binding</keyword>
<proteinExistence type="predicted"/>
<accession>A0A5N6KRJ9</accession>
<name>A0A5N6KRJ9_9ROSI</name>
<evidence type="ECO:0000256" key="7">
    <source>
        <dbReference type="SAM" id="MobiDB-lite"/>
    </source>
</evidence>
<dbReference type="PROSITE" id="PS00463">
    <property type="entry name" value="ZN2_CY6_FUNGAL_1"/>
    <property type="match status" value="1"/>
</dbReference>
<keyword evidence="2" id="KW-0862">Zinc</keyword>
<evidence type="ECO:0000256" key="3">
    <source>
        <dbReference type="ARBA" id="ARBA00023015"/>
    </source>
</evidence>
<evidence type="ECO:0000256" key="2">
    <source>
        <dbReference type="ARBA" id="ARBA00022833"/>
    </source>
</evidence>
<reference evidence="9 10" key="1">
    <citation type="submission" date="2019-06" db="EMBL/GenBank/DDBJ databases">
        <title>A chromosomal-level reference genome of Carpinus fangiana (Coryloideae, Betulaceae).</title>
        <authorList>
            <person name="Yang X."/>
            <person name="Wang Z."/>
            <person name="Zhang L."/>
            <person name="Hao G."/>
            <person name="Liu J."/>
            <person name="Yang Y."/>
        </authorList>
    </citation>
    <scope>NUCLEOTIDE SEQUENCE [LARGE SCALE GENOMIC DNA]</scope>
    <source>
        <strain evidence="9">Cfa_2016G</strain>
        <tissue evidence="9">Leaf</tissue>
    </source>
</reference>
<evidence type="ECO:0000256" key="4">
    <source>
        <dbReference type="ARBA" id="ARBA00023125"/>
    </source>
</evidence>
<keyword evidence="5" id="KW-0804">Transcription</keyword>